<feature type="region of interest" description="Disordered" evidence="1">
    <location>
        <begin position="81"/>
        <end position="100"/>
    </location>
</feature>
<comment type="caution">
    <text evidence="2">The sequence shown here is derived from an EMBL/GenBank/DDBJ whole genome shotgun (WGS) entry which is preliminary data.</text>
</comment>
<evidence type="ECO:0000313" key="3">
    <source>
        <dbReference type="Proteomes" id="UP000187203"/>
    </source>
</evidence>
<protein>
    <submittedName>
        <fullName evidence="2">Uncharacterized protein</fullName>
    </submittedName>
</protein>
<proteinExistence type="predicted"/>
<reference evidence="3" key="1">
    <citation type="submission" date="2013-09" db="EMBL/GenBank/DDBJ databases">
        <title>Corchorus olitorius genome sequencing.</title>
        <authorList>
            <person name="Alam M."/>
            <person name="Haque M.S."/>
            <person name="Islam M.S."/>
            <person name="Emdad E.M."/>
            <person name="Islam M.M."/>
            <person name="Ahmed B."/>
            <person name="Halim A."/>
            <person name="Hossen Q.M.M."/>
            <person name="Hossain M.Z."/>
            <person name="Ahmed R."/>
            <person name="Khan M.M."/>
            <person name="Islam R."/>
            <person name="Rashid M.M."/>
            <person name="Khan S.A."/>
            <person name="Rahman M.S."/>
            <person name="Alam M."/>
            <person name="Yahiya A.S."/>
            <person name="Khan M.S."/>
            <person name="Azam M.S."/>
            <person name="Haque T."/>
            <person name="Lashkar M.Z.H."/>
            <person name="Akhand A.I."/>
            <person name="Morshed G."/>
            <person name="Roy S."/>
            <person name="Uddin K.S."/>
            <person name="Rabeya T."/>
            <person name="Hossain A.S."/>
            <person name="Chowdhury A."/>
            <person name="Snigdha A.R."/>
            <person name="Mortoza M.S."/>
            <person name="Matin S.A."/>
            <person name="Hoque S.M.E."/>
            <person name="Islam M.K."/>
            <person name="Roy D.K."/>
            <person name="Haider R."/>
            <person name="Moosa M.M."/>
            <person name="Elias S.M."/>
            <person name="Hasan A.M."/>
            <person name="Jahan S."/>
            <person name="Shafiuddin M."/>
            <person name="Mahmood N."/>
            <person name="Shommy N.S."/>
        </authorList>
    </citation>
    <scope>NUCLEOTIDE SEQUENCE [LARGE SCALE GENOMIC DNA]</scope>
    <source>
        <strain evidence="3">cv. O-4</strain>
    </source>
</reference>
<dbReference type="PANTHER" id="PTHR47481:SF22">
    <property type="entry name" value="RETROTRANSPOSON GAG DOMAIN-CONTAINING PROTEIN"/>
    <property type="match status" value="1"/>
</dbReference>
<keyword evidence="3" id="KW-1185">Reference proteome</keyword>
<name>A0A1R3K4Y9_9ROSI</name>
<dbReference type="EMBL" id="AWUE01014682">
    <property type="protein sequence ID" value="OMP02151.1"/>
    <property type="molecule type" value="Genomic_DNA"/>
</dbReference>
<dbReference type="Proteomes" id="UP000187203">
    <property type="component" value="Unassembled WGS sequence"/>
</dbReference>
<evidence type="ECO:0000256" key="1">
    <source>
        <dbReference type="SAM" id="MobiDB-lite"/>
    </source>
</evidence>
<organism evidence="2 3">
    <name type="scientific">Corchorus olitorius</name>
    <dbReference type="NCBI Taxonomy" id="93759"/>
    <lineage>
        <taxon>Eukaryota</taxon>
        <taxon>Viridiplantae</taxon>
        <taxon>Streptophyta</taxon>
        <taxon>Embryophyta</taxon>
        <taxon>Tracheophyta</taxon>
        <taxon>Spermatophyta</taxon>
        <taxon>Magnoliopsida</taxon>
        <taxon>eudicotyledons</taxon>
        <taxon>Gunneridae</taxon>
        <taxon>Pentapetalae</taxon>
        <taxon>rosids</taxon>
        <taxon>malvids</taxon>
        <taxon>Malvales</taxon>
        <taxon>Malvaceae</taxon>
        <taxon>Grewioideae</taxon>
        <taxon>Apeibeae</taxon>
        <taxon>Corchorus</taxon>
    </lineage>
</organism>
<accession>A0A1R3K4Y9</accession>
<evidence type="ECO:0000313" key="2">
    <source>
        <dbReference type="EMBL" id="OMP02151.1"/>
    </source>
</evidence>
<dbReference type="OrthoDB" id="1752352at2759"/>
<dbReference type="PANTHER" id="PTHR47481">
    <property type="match status" value="1"/>
</dbReference>
<dbReference type="STRING" id="93759.A0A1R3K4Y9"/>
<sequence length="100" mass="11267">MKTLANELKMAGSSINDDDLILHILKGDGAEFNDLIAAIRVRETPITFDELHAMLSAHELLLRQQDAAIFNISIPTANLARRTSHQGPRYSSYYRNRSNQ</sequence>
<dbReference type="AlphaFoldDB" id="A0A1R3K4Y9"/>
<gene>
    <name evidence="2" type="ORF">COLO4_11301</name>
</gene>